<dbReference type="GO" id="GO:0006355">
    <property type="term" value="P:regulation of DNA-templated transcription"/>
    <property type="evidence" value="ECO:0007669"/>
    <property type="project" value="InterPro"/>
</dbReference>
<protein>
    <submittedName>
        <fullName evidence="1">RelB antitoxin</fullName>
    </submittedName>
</protein>
<organism evidence="1 2">
    <name type="scientific">Slackia heliotrinireducens (strain ATCC 29202 / DSM 20476 / NCTC 11029 / RHS 1)</name>
    <name type="common">Peptococcus heliotrinreducens</name>
    <dbReference type="NCBI Taxonomy" id="471855"/>
    <lineage>
        <taxon>Bacteria</taxon>
        <taxon>Bacillati</taxon>
        <taxon>Actinomycetota</taxon>
        <taxon>Coriobacteriia</taxon>
        <taxon>Eggerthellales</taxon>
        <taxon>Eggerthellaceae</taxon>
        <taxon>Slackia</taxon>
    </lineage>
</organism>
<dbReference type="RefSeq" id="WP_012799532.1">
    <property type="nucleotide sequence ID" value="NC_013165.1"/>
</dbReference>
<dbReference type="STRING" id="471855.Shel_24250"/>
<name>C7N1Z2_SLAHD</name>
<dbReference type="InterPro" id="IPR007337">
    <property type="entry name" value="RelB/DinJ"/>
</dbReference>
<proteinExistence type="predicted"/>
<dbReference type="EMBL" id="CP001684">
    <property type="protein sequence ID" value="ACV23433.1"/>
    <property type="molecule type" value="Genomic_DNA"/>
</dbReference>
<dbReference type="Gene3D" id="1.10.1220.10">
    <property type="entry name" value="Met repressor-like"/>
    <property type="match status" value="1"/>
</dbReference>
<dbReference type="eggNOG" id="COG3077">
    <property type="taxonomic scope" value="Bacteria"/>
</dbReference>
<dbReference type="Proteomes" id="UP000002026">
    <property type="component" value="Chromosome"/>
</dbReference>
<dbReference type="AlphaFoldDB" id="C7N1Z2"/>
<gene>
    <name evidence="1" type="ordered locus">Shel_24250</name>
</gene>
<evidence type="ECO:0000313" key="1">
    <source>
        <dbReference type="EMBL" id="ACV23433.1"/>
    </source>
</evidence>
<sequence>MDPVVTGRVPEAVRDRGNAVLKEIGSSPSELINAAYDYVIRERRLPKAVDLPDAGARTLTEAQAAELLSFMKRVRVEVPSEWDGVTFDELFDPGMRS</sequence>
<dbReference type="Pfam" id="PF04221">
    <property type="entry name" value="RelB"/>
    <property type="match status" value="1"/>
</dbReference>
<dbReference type="InterPro" id="IPR013321">
    <property type="entry name" value="Arc_rbn_hlx_hlx"/>
</dbReference>
<dbReference type="KEGG" id="shi:Shel_24250"/>
<keyword evidence="2" id="KW-1185">Reference proteome</keyword>
<reference evidence="1 2" key="1">
    <citation type="journal article" date="2009" name="Stand. Genomic Sci.">
        <title>Complete genome sequence of Slackia heliotrinireducens type strain (RHS 1).</title>
        <authorList>
            <person name="Pukall R."/>
            <person name="Lapidus A."/>
            <person name="Nolan M."/>
            <person name="Copeland A."/>
            <person name="Glavina Del Rio T."/>
            <person name="Lucas S."/>
            <person name="Chen F."/>
            <person name="Tice H."/>
            <person name="Cheng J.F."/>
            <person name="Chertkov O."/>
            <person name="Bruce D."/>
            <person name="Goodwin L."/>
            <person name="Kuske C."/>
            <person name="Brettin T."/>
            <person name="Detter J.C."/>
            <person name="Han C."/>
            <person name="Pitluck S."/>
            <person name="Pati A."/>
            <person name="Mavrommatis K."/>
            <person name="Ivanova N."/>
            <person name="Ovchinnikova G."/>
            <person name="Chen A."/>
            <person name="Palaniappan K."/>
            <person name="Schneider S."/>
            <person name="Rohde M."/>
            <person name="Chain P."/>
            <person name="D'haeseleer P."/>
            <person name="Goker M."/>
            <person name="Bristow J."/>
            <person name="Eisen J.A."/>
            <person name="Markowitz V."/>
            <person name="Kyrpides N.C."/>
            <person name="Klenk H.P."/>
            <person name="Hugenholtz P."/>
        </authorList>
    </citation>
    <scope>NUCLEOTIDE SEQUENCE [LARGE SCALE GENOMIC DNA]</scope>
    <source>
        <strain evidence="2">ATCC 29202 / DSM 20476 / NCTC 11029 / RHS 1</strain>
    </source>
</reference>
<dbReference type="HOGENOM" id="CLU_172525_0_0_11"/>
<accession>C7N1Z2</accession>
<evidence type="ECO:0000313" key="2">
    <source>
        <dbReference type="Proteomes" id="UP000002026"/>
    </source>
</evidence>